<evidence type="ECO:0000256" key="1">
    <source>
        <dbReference type="ARBA" id="ARBA00004123"/>
    </source>
</evidence>
<evidence type="ECO:0000259" key="10">
    <source>
        <dbReference type="Pfam" id="PF08221"/>
    </source>
</evidence>
<dbReference type="Gene3D" id="1.10.10.10">
    <property type="entry name" value="Winged helix-like DNA-binding domain superfamily/Winged helix DNA-binding domain"/>
    <property type="match status" value="2"/>
</dbReference>
<dbReference type="AlphaFoldDB" id="A0A2D3UWX3"/>
<dbReference type="InterPro" id="IPR039748">
    <property type="entry name" value="RPC3"/>
</dbReference>
<dbReference type="PANTHER" id="PTHR12949">
    <property type="entry name" value="RNA POLYMERASE III DNA DIRECTED -RELATED"/>
    <property type="match status" value="1"/>
</dbReference>
<keyword evidence="13" id="KW-1185">Reference proteome</keyword>
<comment type="subcellular location">
    <subcellularLocation>
        <location evidence="1 8">Nucleus</location>
    </subcellularLocation>
</comment>
<dbReference type="InterPro" id="IPR013197">
    <property type="entry name" value="RNA_pol_III_RPC82-rel_HTH"/>
</dbReference>
<evidence type="ECO:0000259" key="9">
    <source>
        <dbReference type="Pfam" id="PF05645"/>
    </source>
</evidence>
<evidence type="ECO:0000256" key="3">
    <source>
        <dbReference type="ARBA" id="ARBA00011206"/>
    </source>
</evidence>
<evidence type="ECO:0000313" key="12">
    <source>
        <dbReference type="EMBL" id="CZT18805.1"/>
    </source>
</evidence>
<proteinExistence type="inferred from homology"/>
<keyword evidence="6 8" id="KW-0539">Nucleus</keyword>
<feature type="domain" description="RNA polymerase III subunit RPC82-related helix-turn-helix" evidence="10">
    <location>
        <begin position="7"/>
        <end position="64"/>
    </location>
</feature>
<evidence type="ECO:0000256" key="7">
    <source>
        <dbReference type="ARBA" id="ARBA00025127"/>
    </source>
</evidence>
<feature type="domain" description="DNA-directed RNA polymerase III subunit RPC3 winged-helix" evidence="11">
    <location>
        <begin position="469"/>
        <end position="544"/>
    </location>
</feature>
<dbReference type="InterPro" id="IPR036388">
    <property type="entry name" value="WH-like_DNA-bd_sf"/>
</dbReference>
<dbReference type="Pfam" id="PF08221">
    <property type="entry name" value="HTH_9"/>
    <property type="match status" value="1"/>
</dbReference>
<evidence type="ECO:0000256" key="5">
    <source>
        <dbReference type="ARBA" id="ARBA00023163"/>
    </source>
</evidence>
<dbReference type="Proteomes" id="UP000225277">
    <property type="component" value="Unassembled WGS sequence"/>
</dbReference>
<dbReference type="GO" id="GO:0003697">
    <property type="term" value="F:single-stranded DNA binding"/>
    <property type="evidence" value="ECO:0007669"/>
    <property type="project" value="UniProtKB-UniRule"/>
</dbReference>
<dbReference type="Pfam" id="PF05645">
    <property type="entry name" value="RNA_pol_Rpc82"/>
    <property type="match status" value="1"/>
</dbReference>
<keyword evidence="4 8" id="KW-0240">DNA-directed RNA polymerase</keyword>
<protein>
    <recommendedName>
        <fullName evidence="8">DNA-directed RNA polymerase III subunit RPC3</fullName>
        <shortName evidence="8">RNA polymerase III subunit C3</shortName>
    </recommendedName>
</protein>
<dbReference type="EMBL" id="FJUY01000006">
    <property type="protein sequence ID" value="CZT18805.1"/>
    <property type="molecule type" value="Genomic_DNA"/>
</dbReference>
<dbReference type="InterPro" id="IPR008806">
    <property type="entry name" value="RNA_pol_III_Rpc82_C"/>
</dbReference>
<feature type="domain" description="RNA polymerase III Rpc82 C -terminal" evidence="9">
    <location>
        <begin position="170"/>
        <end position="464"/>
    </location>
</feature>
<comment type="subunit">
    <text evidence="3 8">Component of the RNA polymerase III (Pol III) complex consisting of 17 subunits.</text>
</comment>
<dbReference type="GeneID" id="35599822"/>
<keyword evidence="5 8" id="KW-0804">Transcription</keyword>
<dbReference type="OrthoDB" id="272392at2759"/>
<evidence type="ECO:0000313" key="13">
    <source>
        <dbReference type="Proteomes" id="UP000225277"/>
    </source>
</evidence>
<evidence type="ECO:0000256" key="4">
    <source>
        <dbReference type="ARBA" id="ARBA00022478"/>
    </source>
</evidence>
<comment type="function">
    <text evidence="7 8">DNA-dependent RNA polymerase catalyzes the transcription of DNA into RNA using the four ribonucleoside triphosphates as substrates. Specific core component of RNA polymerase III which synthesizes small RNAs, such as 5S rRNA and tRNAs.</text>
</comment>
<comment type="similarity">
    <text evidence="2 8">Belongs to the RNA polymerase beta chain family.</text>
</comment>
<dbReference type="STRING" id="112498.A0A2D3UWX3"/>
<evidence type="ECO:0000259" key="11">
    <source>
        <dbReference type="Pfam" id="PF22536"/>
    </source>
</evidence>
<evidence type="ECO:0000256" key="2">
    <source>
        <dbReference type="ARBA" id="ARBA00006835"/>
    </source>
</evidence>
<organism evidence="12 13">
    <name type="scientific">Ramularia collo-cygni</name>
    <dbReference type="NCBI Taxonomy" id="112498"/>
    <lineage>
        <taxon>Eukaryota</taxon>
        <taxon>Fungi</taxon>
        <taxon>Dikarya</taxon>
        <taxon>Ascomycota</taxon>
        <taxon>Pezizomycotina</taxon>
        <taxon>Dothideomycetes</taxon>
        <taxon>Dothideomycetidae</taxon>
        <taxon>Mycosphaerellales</taxon>
        <taxon>Mycosphaerellaceae</taxon>
        <taxon>Ramularia</taxon>
    </lineage>
</organism>
<evidence type="ECO:0000256" key="6">
    <source>
        <dbReference type="ARBA" id="ARBA00023242"/>
    </source>
</evidence>
<dbReference type="GO" id="GO:0005666">
    <property type="term" value="C:RNA polymerase III complex"/>
    <property type="evidence" value="ECO:0007669"/>
    <property type="project" value="UniProtKB-UniRule"/>
</dbReference>
<dbReference type="PANTHER" id="PTHR12949:SF0">
    <property type="entry name" value="DNA-DIRECTED RNA POLYMERASE III SUBUNIT RPC3"/>
    <property type="match status" value="1"/>
</dbReference>
<dbReference type="GO" id="GO:0006351">
    <property type="term" value="P:DNA-templated transcription"/>
    <property type="evidence" value="ECO:0007669"/>
    <property type="project" value="InterPro"/>
</dbReference>
<dbReference type="Pfam" id="PF22536">
    <property type="entry name" value="WHD_POLR3C"/>
    <property type="match status" value="1"/>
</dbReference>
<dbReference type="RefSeq" id="XP_023625695.1">
    <property type="nucleotide sequence ID" value="XM_023769927.1"/>
</dbReference>
<gene>
    <name evidence="12" type="ORF">RCC_04649</name>
</gene>
<accession>A0A2D3UWX3</accession>
<evidence type="ECO:0000256" key="8">
    <source>
        <dbReference type="RuleBase" id="RU367076"/>
    </source>
</evidence>
<reference evidence="12 13" key="1">
    <citation type="submission" date="2016-03" db="EMBL/GenBank/DDBJ databases">
        <authorList>
            <person name="Ploux O."/>
        </authorList>
    </citation>
    <scope>NUCLEOTIDE SEQUENCE [LARGE SCALE GENOMIC DNA]</scope>
    <source>
        <strain evidence="12 13">URUG2</strain>
    </source>
</reference>
<name>A0A2D3UWX3_9PEZI</name>
<dbReference type="InterPro" id="IPR055207">
    <property type="entry name" value="POLR3C_WHD"/>
</dbReference>
<sequence length="637" mass="71550">MAARLQELCTILVEDACGQLCSQIFAALAENGRLSRAQLQQITRTRGKQLRRALVVLLQQHLVLCHTSEAGITHYQADWRNSYHLLRANRLRFLVEDRYGAGAAKIVRNLIQLGHARIGDLARTFDLEDTVKRDSGVEGCNGHVNGDAKVNGSGHTAGKITTLGQFHATLRALLRAGFLCKFGKRNFTPAADLQAEIEEVIISEQFPDRKITGPKKQAEFRIAVNNLKRKWRDAEEFSEFRDLNSNGSVPGSFAKRAKLNGGKSNGHDSGESAAKLPNEMIVAVNFAQCTLALRSHRLEQMAESYLGPITAHVYGALLRVLEGRVKANDRDAKEFDVEDEDEELDLPTATTAEVGEILDQSLDLTQSIQGAADMYKLSNAGDKPKKKRKPVNNEFADIGIKQEVVSESEDEDQVGGYQQRQKRLHLIDEHLKLLQEHHIGFCRKIGNAGGGEWRVNFPALTDTLIQADIDTVILARFSKTHIRIVRLLRERGRLEEKQVAGFSMMRVKDVRTILTELQFAGIVEAQELPKDAGRVPSRTIFLWAYNPTRVSSMLLQQTYQAMARCLARLRVERENYKGAIEKAKMIGPNQEALSQMERETLMQWREVEEKLLVQVQRMDEFVALLRDFSGKDTSLTS</sequence>